<evidence type="ECO:0000313" key="2">
    <source>
        <dbReference type="Proteomes" id="UP000192923"/>
    </source>
</evidence>
<reference evidence="1 2" key="1">
    <citation type="submission" date="2016-12" db="EMBL/GenBank/DDBJ databases">
        <authorList>
            <person name="Song W.-J."/>
            <person name="Kurnit D.M."/>
        </authorList>
    </citation>
    <scope>NUCLEOTIDE SEQUENCE [LARGE SCALE GENOMIC DNA]</scope>
    <source>
        <strain evidence="1 2">175</strain>
    </source>
</reference>
<protein>
    <submittedName>
        <fullName evidence="1">Uncharacterized protein</fullName>
    </submittedName>
</protein>
<sequence>MALDKLRESLDKVNIYLKDRDFDKASQAGYEDVAQNFVYLQRTLAGLQSVAHDKAALISGIAQSANVAYEDVSPYVEERLLNR</sequence>
<accession>A0A1Y6D657</accession>
<gene>
    <name evidence="1" type="ORF">SAMN02949497_0328</name>
</gene>
<evidence type="ECO:0000313" key="1">
    <source>
        <dbReference type="EMBL" id="SMF97930.1"/>
    </source>
</evidence>
<keyword evidence="2" id="KW-1185">Reference proteome</keyword>
<proteinExistence type="predicted"/>
<dbReference type="Proteomes" id="UP000192923">
    <property type="component" value="Unassembled WGS sequence"/>
</dbReference>
<dbReference type="AlphaFoldDB" id="A0A1Y6D657"/>
<name>A0A1Y6D657_9GAMM</name>
<dbReference type="EMBL" id="FXAM01000008">
    <property type="protein sequence ID" value="SMF97930.1"/>
    <property type="molecule type" value="Genomic_DNA"/>
</dbReference>
<organism evidence="1 2">
    <name type="scientific">Methylomagnum ishizawai</name>
    <dbReference type="NCBI Taxonomy" id="1760988"/>
    <lineage>
        <taxon>Bacteria</taxon>
        <taxon>Pseudomonadati</taxon>
        <taxon>Pseudomonadota</taxon>
        <taxon>Gammaproteobacteria</taxon>
        <taxon>Methylococcales</taxon>
        <taxon>Methylococcaceae</taxon>
        <taxon>Methylomagnum</taxon>
    </lineage>
</organism>